<keyword evidence="4" id="KW-0547">Nucleotide-binding</keyword>
<dbReference type="GO" id="GO:0046872">
    <property type="term" value="F:metal ion binding"/>
    <property type="evidence" value="ECO:0007669"/>
    <property type="project" value="UniProtKB-KW"/>
</dbReference>
<dbReference type="PANTHER" id="PTHR46956">
    <property type="entry name" value="NUCLEOSIDE DIPHOSPHATE KINASE 6"/>
    <property type="match status" value="1"/>
</dbReference>
<sequence length="147" mass="16542">SMRRLMLLKPEIVAHSTLLESVLDRVRAAALPIVSVRRVRMNEPAARRFYEEHRGKFFYNRLVRHMTSGESIALVLASDSGEARSLVGGGKVWPPRSVIDVATAEGLRHLFSISDVRNVAHVSDDERAEEELRIIEDVEGEEIRGVL</sequence>
<evidence type="ECO:0000313" key="10">
    <source>
        <dbReference type="EMBL" id="GMS97941.1"/>
    </source>
</evidence>
<dbReference type="Pfam" id="PF00334">
    <property type="entry name" value="NDK"/>
    <property type="match status" value="1"/>
</dbReference>
<keyword evidence="3" id="KW-0479">Metal-binding</keyword>
<dbReference type="PROSITE" id="PS51374">
    <property type="entry name" value="NDPK_LIKE"/>
    <property type="match status" value="1"/>
</dbReference>
<comment type="caution">
    <text evidence="8">Lacks conserved residue(s) required for the propagation of feature annotation.</text>
</comment>
<name>A0AAV5TUJ1_9BILA</name>
<reference evidence="10" key="1">
    <citation type="submission" date="2023-10" db="EMBL/GenBank/DDBJ databases">
        <title>Genome assembly of Pristionchus species.</title>
        <authorList>
            <person name="Yoshida K."/>
            <person name="Sommer R.J."/>
        </authorList>
    </citation>
    <scope>NUCLEOTIDE SEQUENCE</scope>
    <source>
        <strain evidence="10">RS0144</strain>
    </source>
</reference>
<dbReference type="AlphaFoldDB" id="A0AAV5TUJ1"/>
<organism evidence="10 11">
    <name type="scientific">Pristionchus entomophagus</name>
    <dbReference type="NCBI Taxonomy" id="358040"/>
    <lineage>
        <taxon>Eukaryota</taxon>
        <taxon>Metazoa</taxon>
        <taxon>Ecdysozoa</taxon>
        <taxon>Nematoda</taxon>
        <taxon>Chromadorea</taxon>
        <taxon>Rhabditida</taxon>
        <taxon>Rhabditina</taxon>
        <taxon>Diplogasteromorpha</taxon>
        <taxon>Diplogasteroidea</taxon>
        <taxon>Neodiplogasteridae</taxon>
        <taxon>Pristionchus</taxon>
    </lineage>
</organism>
<feature type="domain" description="Nucleoside diphosphate kinase-like" evidence="9">
    <location>
        <begin position="3"/>
        <end position="142"/>
    </location>
</feature>
<dbReference type="GO" id="GO:0004550">
    <property type="term" value="F:nucleoside diphosphate kinase activity"/>
    <property type="evidence" value="ECO:0007669"/>
    <property type="project" value="InterPro"/>
</dbReference>
<evidence type="ECO:0000256" key="8">
    <source>
        <dbReference type="PROSITE-ProRule" id="PRU00706"/>
    </source>
</evidence>
<dbReference type="PANTHER" id="PTHR46956:SF1">
    <property type="entry name" value="NUCLEOSIDE DIPHOSPHATE KINASE 6"/>
    <property type="match status" value="1"/>
</dbReference>
<dbReference type="InterPro" id="IPR037994">
    <property type="entry name" value="NDPk6"/>
</dbReference>
<keyword evidence="5" id="KW-0418">Kinase</keyword>
<keyword evidence="11" id="KW-1185">Reference proteome</keyword>
<dbReference type="InterPro" id="IPR034907">
    <property type="entry name" value="NDK-like_dom"/>
</dbReference>
<gene>
    <name evidence="10" type="ORF">PENTCL1PPCAC_20116</name>
</gene>
<comment type="caution">
    <text evidence="10">The sequence shown here is derived from an EMBL/GenBank/DDBJ whole genome shotgun (WGS) entry which is preliminary data.</text>
</comment>
<dbReference type="SMART" id="SM00562">
    <property type="entry name" value="NDK"/>
    <property type="match status" value="1"/>
</dbReference>
<dbReference type="SUPFAM" id="SSF54919">
    <property type="entry name" value="Nucleoside diphosphate kinase, NDK"/>
    <property type="match status" value="1"/>
</dbReference>
<dbReference type="Gene3D" id="3.30.70.141">
    <property type="entry name" value="Nucleoside diphosphate kinase-like domain"/>
    <property type="match status" value="1"/>
</dbReference>
<accession>A0AAV5TUJ1</accession>
<evidence type="ECO:0000259" key="9">
    <source>
        <dbReference type="SMART" id="SM00562"/>
    </source>
</evidence>
<keyword evidence="6" id="KW-0067">ATP-binding</keyword>
<comment type="cofactor">
    <cofactor evidence="1">
        <name>Mg(2+)</name>
        <dbReference type="ChEBI" id="CHEBI:18420"/>
    </cofactor>
</comment>
<evidence type="ECO:0000256" key="7">
    <source>
        <dbReference type="ARBA" id="ARBA00022842"/>
    </source>
</evidence>
<dbReference type="EMBL" id="BTSX01000005">
    <property type="protein sequence ID" value="GMS97941.1"/>
    <property type="molecule type" value="Genomic_DNA"/>
</dbReference>
<dbReference type="InterPro" id="IPR036850">
    <property type="entry name" value="NDK-like_dom_sf"/>
</dbReference>
<feature type="non-terminal residue" evidence="10">
    <location>
        <position position="1"/>
    </location>
</feature>
<evidence type="ECO:0000313" key="11">
    <source>
        <dbReference type="Proteomes" id="UP001432027"/>
    </source>
</evidence>
<keyword evidence="2" id="KW-0808">Transferase</keyword>
<proteinExistence type="inferred from homology"/>
<comment type="similarity">
    <text evidence="8">Belongs to the NDK family.</text>
</comment>
<evidence type="ECO:0000256" key="2">
    <source>
        <dbReference type="ARBA" id="ARBA00022679"/>
    </source>
</evidence>
<evidence type="ECO:0000256" key="3">
    <source>
        <dbReference type="ARBA" id="ARBA00022723"/>
    </source>
</evidence>
<protein>
    <recommendedName>
        <fullName evidence="9">Nucleoside diphosphate kinase-like domain-containing protein</fullName>
    </recommendedName>
</protein>
<evidence type="ECO:0000256" key="4">
    <source>
        <dbReference type="ARBA" id="ARBA00022741"/>
    </source>
</evidence>
<evidence type="ECO:0000256" key="6">
    <source>
        <dbReference type="ARBA" id="ARBA00022840"/>
    </source>
</evidence>
<keyword evidence="7" id="KW-0460">Magnesium</keyword>
<evidence type="ECO:0000256" key="1">
    <source>
        <dbReference type="ARBA" id="ARBA00001946"/>
    </source>
</evidence>
<evidence type="ECO:0000256" key="5">
    <source>
        <dbReference type="ARBA" id="ARBA00022777"/>
    </source>
</evidence>
<dbReference type="Proteomes" id="UP001432027">
    <property type="component" value="Unassembled WGS sequence"/>
</dbReference>
<dbReference type="GO" id="GO:0005524">
    <property type="term" value="F:ATP binding"/>
    <property type="evidence" value="ECO:0007669"/>
    <property type="project" value="UniProtKB-KW"/>
</dbReference>